<dbReference type="InterPro" id="IPR011852">
    <property type="entry name" value="TRAP_TAXI"/>
</dbReference>
<keyword evidence="5" id="KW-1185">Reference proteome</keyword>
<feature type="signal peptide" evidence="3">
    <location>
        <begin position="1"/>
        <end position="27"/>
    </location>
</feature>
<name>A0A4D7QIC1_9HYPH</name>
<evidence type="ECO:0000256" key="3">
    <source>
        <dbReference type="SAM" id="SignalP"/>
    </source>
</evidence>
<accession>A0A4D7QIC1</accession>
<dbReference type="AlphaFoldDB" id="A0A4D7QIC1"/>
<sequence length="462" mass="49818">MRFNLWRTMTRKRLILFGLLSAAIACAALTTYWYNRPTTLTFAVGPAGSEAARLIDALRVALIRERSSVRIRLVNSDTPSDSAAKIAREDVDLAIVRSDVSFPATAVALAIWQRNPVVLAAPTSSGIERWTDLSGRTLGVVGRGIGFNSRLIETILREHGVQPASVKIVDVLPWETGDVFRKGLVHALVTIGPVATKPVADAMAGLVRETADGRVSLVPIREAEAIAERVPVLEAAEVVAGSFGSNPPRPAESYPTLSVLHYLVARRSITDAAASELTQQLFTLRPTLATQHPSAFRIEVPETEKGSAVQVHPGALAYLTGEQKSFVELYSDYIYILIFGLSLGGSALAGIIGYFGWGRREPVPGHLPEVLQLLRQARGSDDPELLDEIGSRADDIFVESIESSKLPGFDSSLFSTLMLALDRLNATLADRRRALAMYGEDEDEPDNQSSLAAAPLASAGRG</sequence>
<keyword evidence="3" id="KW-0732">Signal</keyword>
<dbReference type="Gene3D" id="3.40.190.10">
    <property type="entry name" value="Periplasmic binding protein-like II"/>
    <property type="match status" value="2"/>
</dbReference>
<dbReference type="PANTHER" id="PTHR42941">
    <property type="entry name" value="SLL1037 PROTEIN"/>
    <property type="match status" value="1"/>
</dbReference>
<keyword evidence="2" id="KW-0812">Transmembrane</keyword>
<evidence type="ECO:0000313" key="4">
    <source>
        <dbReference type="EMBL" id="QCK85194.1"/>
    </source>
</evidence>
<feature type="transmembrane region" description="Helical" evidence="2">
    <location>
        <begin position="333"/>
        <end position="357"/>
    </location>
</feature>
<dbReference type="KEGG" id="paqt:E8L99_05065"/>
<feature type="chain" id="PRO_5020550917" description="C4-dicarboxylate ABC transporter substrate-binding protein" evidence="3">
    <location>
        <begin position="28"/>
        <end position="462"/>
    </location>
</feature>
<gene>
    <name evidence="4" type="ORF">E8L99_05065</name>
</gene>
<evidence type="ECO:0000313" key="5">
    <source>
        <dbReference type="Proteomes" id="UP000298588"/>
    </source>
</evidence>
<reference evidence="4 5" key="1">
    <citation type="submission" date="2019-04" db="EMBL/GenBank/DDBJ databases">
        <title>Phreatobacter aquaticus sp. nov.</title>
        <authorList>
            <person name="Choi A."/>
            <person name="Baek K."/>
        </authorList>
    </citation>
    <scope>NUCLEOTIDE SEQUENCE [LARGE SCALE GENOMIC DNA]</scope>
    <source>
        <strain evidence="4 5">NMCR1094</strain>
    </source>
</reference>
<dbReference type="PANTHER" id="PTHR42941:SF1">
    <property type="entry name" value="SLL1037 PROTEIN"/>
    <property type="match status" value="1"/>
</dbReference>
<evidence type="ECO:0000256" key="2">
    <source>
        <dbReference type="SAM" id="Phobius"/>
    </source>
</evidence>
<evidence type="ECO:0000256" key="1">
    <source>
        <dbReference type="SAM" id="MobiDB-lite"/>
    </source>
</evidence>
<dbReference type="SUPFAM" id="SSF53850">
    <property type="entry name" value="Periplasmic binding protein-like II"/>
    <property type="match status" value="1"/>
</dbReference>
<dbReference type="OrthoDB" id="252197at2"/>
<feature type="compositionally biased region" description="Low complexity" evidence="1">
    <location>
        <begin position="449"/>
        <end position="462"/>
    </location>
</feature>
<protein>
    <recommendedName>
        <fullName evidence="6">C4-dicarboxylate ABC transporter substrate-binding protein</fullName>
    </recommendedName>
</protein>
<dbReference type="PROSITE" id="PS51257">
    <property type="entry name" value="PROKAR_LIPOPROTEIN"/>
    <property type="match status" value="1"/>
</dbReference>
<feature type="region of interest" description="Disordered" evidence="1">
    <location>
        <begin position="439"/>
        <end position="462"/>
    </location>
</feature>
<keyword evidence="2" id="KW-1133">Transmembrane helix</keyword>
<proteinExistence type="predicted"/>
<organism evidence="4 5">
    <name type="scientific">Phreatobacter aquaticus</name>
    <dbReference type="NCBI Taxonomy" id="2570229"/>
    <lineage>
        <taxon>Bacteria</taxon>
        <taxon>Pseudomonadati</taxon>
        <taxon>Pseudomonadota</taxon>
        <taxon>Alphaproteobacteria</taxon>
        <taxon>Hyphomicrobiales</taxon>
        <taxon>Phreatobacteraceae</taxon>
        <taxon>Phreatobacter</taxon>
    </lineage>
</organism>
<keyword evidence="2" id="KW-0472">Membrane</keyword>
<dbReference type="Pfam" id="PF16868">
    <property type="entry name" value="NMT1_3"/>
    <property type="match status" value="1"/>
</dbReference>
<dbReference type="EMBL" id="CP039865">
    <property type="protein sequence ID" value="QCK85194.1"/>
    <property type="molecule type" value="Genomic_DNA"/>
</dbReference>
<evidence type="ECO:0008006" key="6">
    <source>
        <dbReference type="Google" id="ProtNLM"/>
    </source>
</evidence>
<dbReference type="Proteomes" id="UP000298588">
    <property type="component" value="Chromosome"/>
</dbReference>